<reference evidence="2" key="1">
    <citation type="submission" date="2022-11" db="UniProtKB">
        <authorList>
            <consortium name="WormBaseParasite"/>
        </authorList>
    </citation>
    <scope>IDENTIFICATION</scope>
</reference>
<organism evidence="1 2">
    <name type="scientific">Panagrolaimus sp. ES5</name>
    <dbReference type="NCBI Taxonomy" id="591445"/>
    <lineage>
        <taxon>Eukaryota</taxon>
        <taxon>Metazoa</taxon>
        <taxon>Ecdysozoa</taxon>
        <taxon>Nematoda</taxon>
        <taxon>Chromadorea</taxon>
        <taxon>Rhabditida</taxon>
        <taxon>Tylenchina</taxon>
        <taxon>Panagrolaimomorpha</taxon>
        <taxon>Panagrolaimoidea</taxon>
        <taxon>Panagrolaimidae</taxon>
        <taxon>Panagrolaimus</taxon>
    </lineage>
</organism>
<protein>
    <submittedName>
        <fullName evidence="2">Apple domain-containing protein</fullName>
    </submittedName>
</protein>
<dbReference type="WBParaSite" id="ES5_v2.g9098.t1">
    <property type="protein sequence ID" value="ES5_v2.g9098.t1"/>
    <property type="gene ID" value="ES5_v2.g9098"/>
</dbReference>
<sequence>MAASSYILCVFIFLIPVIFVAAAAVNSTGFLRIRESLLYADELLSIQISNSPNCARKCLFYYNECIGFDFYEKNGTCILYENLRKIVYGPNQCDTFIRDFGNEQEQSISKFVSALQKWDQLTFFATYGTSSYQSACPKNFEDDLTSCKTEISESKCNEYAEFFNATYDGKYCHINANRPQWFCVSRFNPEKILFSTEDFGFCYFKTNISSNDITKFSNQCKAESPKSYPLTICSFRENDFVASITTAFPVILALTCPANNSTVYEWQISEKCNFTNWNLPSSTPAIEGTEGQPRAYTNATQTIAGMYSNQYWYDELQPATPATYICKEKALNILEYAQVCQSTDNCEQIQRD</sequence>
<proteinExistence type="predicted"/>
<evidence type="ECO:0000313" key="1">
    <source>
        <dbReference type="Proteomes" id="UP000887579"/>
    </source>
</evidence>
<evidence type="ECO:0000313" key="2">
    <source>
        <dbReference type="WBParaSite" id="ES5_v2.g9098.t1"/>
    </source>
</evidence>
<name>A0AC34GVP3_9BILA</name>
<accession>A0AC34GVP3</accession>
<dbReference type="Proteomes" id="UP000887579">
    <property type="component" value="Unplaced"/>
</dbReference>